<proteinExistence type="predicted"/>
<dbReference type="Proteomes" id="UP000253144">
    <property type="component" value="Unassembled WGS sequence"/>
</dbReference>
<dbReference type="InterPro" id="IPR011608">
    <property type="entry name" value="PRD"/>
</dbReference>
<dbReference type="SMART" id="SM01061">
    <property type="entry name" value="CAT_RBD"/>
    <property type="match status" value="1"/>
</dbReference>
<dbReference type="Pfam" id="PF00874">
    <property type="entry name" value="PRD"/>
    <property type="match status" value="2"/>
</dbReference>
<reference evidence="3 4" key="1">
    <citation type="submission" date="2015-06" db="EMBL/GenBank/DDBJ databases">
        <title>The Genome Sequence of Enterococcus faecium 131EA1.</title>
        <authorList>
            <consortium name="The Broad Institute Genomics Platform"/>
            <consortium name="The Broad Institute Genome Sequencing Center for Infectious Disease"/>
            <person name="Earl A.M."/>
            <person name="Van Tyne D."/>
            <person name="Lebreton F."/>
            <person name="Saavedra J.T."/>
            <person name="Gilmore M.S."/>
            <person name="Manson Mcguire A."/>
            <person name="Clock S."/>
            <person name="Crupain M."/>
            <person name="Rangan U."/>
            <person name="Young S."/>
            <person name="Abouelleil A."/>
            <person name="Cao P."/>
            <person name="Chapman S.B."/>
            <person name="Griggs A."/>
            <person name="Priest M."/>
            <person name="Shea T."/>
            <person name="Wortman J."/>
            <person name="Nusbaum C."/>
            <person name="Birren B."/>
        </authorList>
    </citation>
    <scope>NUCLEOTIDE SEQUENCE [LARGE SCALE GENOMIC DNA]</scope>
    <source>
        <strain evidence="3 4">131EA1</strain>
    </source>
</reference>
<dbReference type="InterPro" id="IPR036650">
    <property type="entry name" value="CAT_RNA-bd_dom_sf"/>
</dbReference>
<gene>
    <name evidence="3" type="ORF">EB12_00139</name>
</gene>
<evidence type="ECO:0000259" key="2">
    <source>
        <dbReference type="PROSITE" id="PS51372"/>
    </source>
</evidence>
<evidence type="ECO:0000313" key="4">
    <source>
        <dbReference type="Proteomes" id="UP000253144"/>
    </source>
</evidence>
<feature type="domain" description="PRD" evidence="2">
    <location>
        <begin position="65"/>
        <end position="170"/>
    </location>
</feature>
<feature type="domain" description="PRD" evidence="2">
    <location>
        <begin position="171"/>
        <end position="229"/>
    </location>
</feature>
<organism evidence="3 4">
    <name type="scientific">Enterococcus faecium</name>
    <name type="common">Streptococcus faecium</name>
    <dbReference type="NCBI Taxonomy" id="1352"/>
    <lineage>
        <taxon>Bacteria</taxon>
        <taxon>Bacillati</taxon>
        <taxon>Bacillota</taxon>
        <taxon>Bacilli</taxon>
        <taxon>Lactobacillales</taxon>
        <taxon>Enterococcaceae</taxon>
        <taxon>Enterococcus</taxon>
    </lineage>
</organism>
<dbReference type="AlphaFoldDB" id="A0A3F3NTP1"/>
<dbReference type="InterPro" id="IPR004341">
    <property type="entry name" value="CAT_RNA-bd_dom"/>
</dbReference>
<sequence length="229" mass="26332">MKIDKILNNNVVISKNGFGEEVVCMGKGLAFQKKIGDEISPEAVQKEFVLRDSFAKNQFQQLMADIPAEEIEWVKQVVELAEDKLKVEFSPNIYLTLTDHLHYAITRAKENIQLPNPLLFETKKFYPKEYQAAKEALLFVKQKTGVELSEDEAGFIAFHFVNSQQGNEDMQVTMTATTMVRDILSIISKFFGIVFDEESLNYQRIITHLQFFAQRYLKGEGSDEQDEFL</sequence>
<protein>
    <submittedName>
        <fullName evidence="3">BglG family transcriptional antiterminator</fullName>
    </submittedName>
</protein>
<dbReference type="GO" id="GO:0003723">
    <property type="term" value="F:RNA binding"/>
    <property type="evidence" value="ECO:0007669"/>
    <property type="project" value="InterPro"/>
</dbReference>
<dbReference type="Gene3D" id="1.10.1790.10">
    <property type="entry name" value="PRD domain"/>
    <property type="match status" value="1"/>
</dbReference>
<dbReference type="Gene3D" id="2.30.24.10">
    <property type="entry name" value="CAT RNA-binding domain"/>
    <property type="match status" value="1"/>
</dbReference>
<dbReference type="PANTHER" id="PTHR30185">
    <property type="entry name" value="CRYPTIC BETA-GLUCOSIDE BGL OPERON ANTITERMINATOR"/>
    <property type="match status" value="1"/>
</dbReference>
<dbReference type="Pfam" id="PF03123">
    <property type="entry name" value="CAT_RBD"/>
    <property type="match status" value="1"/>
</dbReference>
<evidence type="ECO:0000313" key="3">
    <source>
        <dbReference type="EMBL" id="RBS35577.1"/>
    </source>
</evidence>
<dbReference type="Gene3D" id="1.20.890.100">
    <property type="match status" value="1"/>
</dbReference>
<dbReference type="InterPro" id="IPR050661">
    <property type="entry name" value="BglG_antiterminators"/>
</dbReference>
<accession>A0A3F3NTP1</accession>
<dbReference type="SUPFAM" id="SSF50151">
    <property type="entry name" value="SacY-like RNA-binding domain"/>
    <property type="match status" value="1"/>
</dbReference>
<name>A0A3F3NTP1_ENTFC</name>
<dbReference type="PANTHER" id="PTHR30185:SF15">
    <property type="entry name" value="CRYPTIC BETA-GLUCOSIDE BGL OPERON ANTITERMINATOR"/>
    <property type="match status" value="1"/>
</dbReference>
<comment type="caution">
    <text evidence="3">The sequence shown here is derived from an EMBL/GenBank/DDBJ whole genome shotgun (WGS) entry which is preliminary data.</text>
</comment>
<dbReference type="GO" id="GO:0006355">
    <property type="term" value="P:regulation of DNA-templated transcription"/>
    <property type="evidence" value="ECO:0007669"/>
    <property type="project" value="InterPro"/>
</dbReference>
<dbReference type="PROSITE" id="PS51372">
    <property type="entry name" value="PRD_2"/>
    <property type="match status" value="2"/>
</dbReference>
<evidence type="ECO:0000256" key="1">
    <source>
        <dbReference type="ARBA" id="ARBA00022737"/>
    </source>
</evidence>
<dbReference type="SUPFAM" id="SSF63520">
    <property type="entry name" value="PTS-regulatory domain, PRD"/>
    <property type="match status" value="2"/>
</dbReference>
<dbReference type="InterPro" id="IPR036634">
    <property type="entry name" value="PRD_sf"/>
</dbReference>
<dbReference type="EMBL" id="LEQJ01000001">
    <property type="protein sequence ID" value="RBS35577.1"/>
    <property type="molecule type" value="Genomic_DNA"/>
</dbReference>
<keyword evidence="1" id="KW-0677">Repeat</keyword>